<name>A0A402A922_9CHLR</name>
<keyword evidence="4" id="KW-1185">Reference proteome</keyword>
<dbReference type="Gene3D" id="3.40.50.1820">
    <property type="entry name" value="alpha/beta hydrolase"/>
    <property type="match status" value="1"/>
</dbReference>
<dbReference type="RefSeq" id="WP_161975776.1">
    <property type="nucleotide sequence ID" value="NZ_BIFR01000002.1"/>
</dbReference>
<sequence>MSPTSFTPIIIPDICYGITNDGKPLLLDIMRPEPLPENRMPVVVQIHGGGWYQGGREAEHNRFFAEQGFFTISIEYRLSGEAIFPAQIEDIKMAVRWLHEHAEEYHLDTQRIGACGHSAGGHLAALLGTSGDRQTPEDTPVVERYSVQVQAVATLSGPTDLLRMGGWHDAPDSPEARLLGGPVQERMELARCANPISYITSAVPPFLIIHGTQDDIVPFQQAVLLYEALKAVGANVTFVPVDGGHTLHNDWRIDVREVLAFFQKQLCDIV</sequence>
<dbReference type="InterPro" id="IPR050300">
    <property type="entry name" value="GDXG_lipolytic_enzyme"/>
</dbReference>
<dbReference type="PANTHER" id="PTHR48081:SF13">
    <property type="entry name" value="ALPHA_BETA HYDROLASE"/>
    <property type="match status" value="1"/>
</dbReference>
<feature type="domain" description="BD-FAE-like" evidence="2">
    <location>
        <begin position="27"/>
        <end position="229"/>
    </location>
</feature>
<dbReference type="InterPro" id="IPR029058">
    <property type="entry name" value="AB_hydrolase_fold"/>
</dbReference>
<proteinExistence type="predicted"/>
<evidence type="ECO:0000313" key="4">
    <source>
        <dbReference type="Proteomes" id="UP000287352"/>
    </source>
</evidence>
<dbReference type="Proteomes" id="UP000287352">
    <property type="component" value="Unassembled WGS sequence"/>
</dbReference>
<evidence type="ECO:0000313" key="3">
    <source>
        <dbReference type="EMBL" id="GCE15441.1"/>
    </source>
</evidence>
<dbReference type="EMBL" id="BIFR01000002">
    <property type="protein sequence ID" value="GCE15441.1"/>
    <property type="molecule type" value="Genomic_DNA"/>
</dbReference>
<dbReference type="Pfam" id="PF20434">
    <property type="entry name" value="BD-FAE"/>
    <property type="match status" value="1"/>
</dbReference>
<comment type="caution">
    <text evidence="3">The sequence shown here is derived from an EMBL/GenBank/DDBJ whole genome shotgun (WGS) entry which is preliminary data.</text>
</comment>
<organism evidence="3 4">
    <name type="scientific">Tengunoibacter tsumagoiensis</name>
    <dbReference type="NCBI Taxonomy" id="2014871"/>
    <lineage>
        <taxon>Bacteria</taxon>
        <taxon>Bacillati</taxon>
        <taxon>Chloroflexota</taxon>
        <taxon>Ktedonobacteria</taxon>
        <taxon>Ktedonobacterales</taxon>
        <taxon>Dictyobacteraceae</taxon>
        <taxon>Tengunoibacter</taxon>
    </lineage>
</organism>
<protein>
    <recommendedName>
        <fullName evidence="2">BD-FAE-like domain-containing protein</fullName>
    </recommendedName>
</protein>
<keyword evidence="1" id="KW-0378">Hydrolase</keyword>
<reference evidence="4" key="1">
    <citation type="submission" date="2018-12" db="EMBL/GenBank/DDBJ databases">
        <title>Tengunoibacter tsumagoiensis gen. nov., sp. nov., Dictyobacter kobayashii sp. nov., D. alpinus sp. nov., and D. joshuensis sp. nov. and description of Dictyobacteraceae fam. nov. within the order Ktedonobacterales isolated from Tengu-no-mugimeshi.</title>
        <authorList>
            <person name="Wang C.M."/>
            <person name="Zheng Y."/>
            <person name="Sakai Y."/>
            <person name="Toyoda A."/>
            <person name="Minakuchi Y."/>
            <person name="Abe K."/>
            <person name="Yokota A."/>
            <person name="Yabe S."/>
        </authorList>
    </citation>
    <scope>NUCLEOTIDE SEQUENCE [LARGE SCALE GENOMIC DNA]</scope>
    <source>
        <strain evidence="4">Uno3</strain>
    </source>
</reference>
<gene>
    <name evidence="3" type="ORF">KTT_53000</name>
</gene>
<dbReference type="InterPro" id="IPR049492">
    <property type="entry name" value="BD-FAE-like_dom"/>
</dbReference>
<dbReference type="GO" id="GO:0016787">
    <property type="term" value="F:hydrolase activity"/>
    <property type="evidence" value="ECO:0007669"/>
    <property type="project" value="UniProtKB-KW"/>
</dbReference>
<evidence type="ECO:0000259" key="2">
    <source>
        <dbReference type="Pfam" id="PF20434"/>
    </source>
</evidence>
<dbReference type="PANTHER" id="PTHR48081">
    <property type="entry name" value="AB HYDROLASE SUPERFAMILY PROTEIN C4A8.06C"/>
    <property type="match status" value="1"/>
</dbReference>
<evidence type="ECO:0000256" key="1">
    <source>
        <dbReference type="ARBA" id="ARBA00022801"/>
    </source>
</evidence>
<dbReference type="AlphaFoldDB" id="A0A402A922"/>
<accession>A0A402A922</accession>
<dbReference type="SUPFAM" id="SSF53474">
    <property type="entry name" value="alpha/beta-Hydrolases"/>
    <property type="match status" value="1"/>
</dbReference>